<reference evidence="3" key="2">
    <citation type="journal article" date="2011" name="J. Biotechnol.">
        <title>Genome sequence of B. amyloliquefaciens type strain DSM7(T) reveals differences to plant-associated B. amyloliquefaciens FZB42.</title>
        <authorList>
            <person name="Ruckert C."/>
            <person name="Blom J."/>
            <person name="Chen X."/>
            <person name="Reva O."/>
            <person name="Borriss R."/>
        </authorList>
    </citation>
    <scope>NUCLEOTIDE SEQUENCE [LARGE SCALE GENOMIC DNA]</scope>
    <source>
        <strain evidence="3">DSM 7</strain>
    </source>
</reference>
<dbReference type="RefSeq" id="WP_013353341.1">
    <property type="nucleotide sequence ID" value="NC_014551.1"/>
</dbReference>
<feature type="domain" description="HTH cro/C1-type" evidence="1">
    <location>
        <begin position="11"/>
        <end position="72"/>
    </location>
</feature>
<dbReference type="InterPro" id="IPR010982">
    <property type="entry name" value="Lambda_DNA-bd_dom_sf"/>
</dbReference>
<accession>A0A9P1JJC1</accession>
<dbReference type="EMBL" id="FN597644">
    <property type="protein sequence ID" value="CBI44040.1"/>
    <property type="molecule type" value="Genomic_DNA"/>
</dbReference>
<dbReference type="PROSITE" id="PS50943">
    <property type="entry name" value="HTH_CROC1"/>
    <property type="match status" value="1"/>
</dbReference>
<keyword evidence="3" id="KW-1185">Reference proteome</keyword>
<dbReference type="InterPro" id="IPR001387">
    <property type="entry name" value="Cro/C1-type_HTH"/>
</dbReference>
<dbReference type="KEGG" id="bao:BAMF_2914"/>
<protein>
    <submittedName>
        <fullName evidence="2">XRE family transcriptional regulator</fullName>
    </submittedName>
</protein>
<evidence type="ECO:0000313" key="3">
    <source>
        <dbReference type="Proteomes" id="UP000006562"/>
    </source>
</evidence>
<organism evidence="2 3">
    <name type="scientific">Bacillus amyloliquefaciens (strain ATCC 23350 / DSM 7 / BCRC 11601 / CCUG 28519 / NBRC 15535 / NRRL B-14393 / F)</name>
    <dbReference type="NCBI Taxonomy" id="692420"/>
    <lineage>
        <taxon>Bacteria</taxon>
        <taxon>Bacillati</taxon>
        <taxon>Bacillota</taxon>
        <taxon>Bacilli</taxon>
        <taxon>Bacillales</taxon>
        <taxon>Bacillaceae</taxon>
        <taxon>Bacillus</taxon>
        <taxon>Bacillus amyloliquefaciens group</taxon>
    </lineage>
</organism>
<reference evidence="2 3" key="1">
    <citation type="journal article" date="2011" name="Int. J. Syst. Evol. Microbiol.">
        <title>Relationship of Bacillus amyloliquefaciens clades associated with strains DSM 7T and FZB42T: a proposal for Bacillus amyloliquefaciens subsp. amyloliquefaciens subsp. nov. and Bacillus amyloliquefaciens subsp. plantarum subsp. nov. based on complete genome sequence comparisons.</title>
        <authorList>
            <person name="Borriss R."/>
            <person name="Chen X.H."/>
            <person name="Rueckert C."/>
            <person name="Blom J."/>
            <person name="Becker A."/>
            <person name="Baumgarth B."/>
            <person name="Fan B."/>
            <person name="Pukall R."/>
            <person name="Schumann P."/>
            <person name="Sproer C."/>
            <person name="Junge H."/>
            <person name="Vater J."/>
            <person name="Puhler A."/>
            <person name="Klenk H.P."/>
        </authorList>
    </citation>
    <scope>NUCLEOTIDE SEQUENCE [LARGE SCALE GENOMIC DNA]</scope>
    <source>
        <strain evidence="3">DSM 7</strain>
    </source>
</reference>
<dbReference type="Proteomes" id="UP000006562">
    <property type="component" value="Chromosome"/>
</dbReference>
<dbReference type="Gene3D" id="1.10.260.40">
    <property type="entry name" value="lambda repressor-like DNA-binding domains"/>
    <property type="match status" value="1"/>
</dbReference>
<dbReference type="AlphaFoldDB" id="A0A9P1JJC1"/>
<dbReference type="GO" id="GO:0003677">
    <property type="term" value="F:DNA binding"/>
    <property type="evidence" value="ECO:0007669"/>
    <property type="project" value="InterPro"/>
</dbReference>
<dbReference type="SUPFAM" id="SSF47413">
    <property type="entry name" value="lambda repressor-like DNA-binding domains"/>
    <property type="match status" value="1"/>
</dbReference>
<dbReference type="CDD" id="cd00093">
    <property type="entry name" value="HTH_XRE"/>
    <property type="match status" value="1"/>
</dbReference>
<evidence type="ECO:0000313" key="2">
    <source>
        <dbReference type="EMBL" id="CBI44040.1"/>
    </source>
</evidence>
<sequence>MTENERIGKLIRNYRLKEKMSSADFALFVGVSQGTVSNIENGKFGQRKNSLQTVKSIIEMCGIDLPPDIAEFLNIEPSNVDDEENERILVASRDMWDVTKSTSVAIQLRTFVNAESRSDKELDSLERSYLYETDVVVNTLMEFIDDNKKEIRKKILENLREKSLKFLEQYKDIKEDD</sequence>
<name>A0A9P1JJC1_BACAS</name>
<evidence type="ECO:0000259" key="1">
    <source>
        <dbReference type="PROSITE" id="PS50943"/>
    </source>
</evidence>
<gene>
    <name evidence="2" type="ordered locus">BAMF_2914</name>
</gene>
<dbReference type="Pfam" id="PF01381">
    <property type="entry name" value="HTH_3"/>
    <property type="match status" value="1"/>
</dbReference>
<proteinExistence type="predicted"/>